<organism evidence="2 3">
    <name type="scientific">Prorocentrum cordatum</name>
    <dbReference type="NCBI Taxonomy" id="2364126"/>
    <lineage>
        <taxon>Eukaryota</taxon>
        <taxon>Sar</taxon>
        <taxon>Alveolata</taxon>
        <taxon>Dinophyceae</taxon>
        <taxon>Prorocentrales</taxon>
        <taxon>Prorocentraceae</taxon>
        <taxon>Prorocentrum</taxon>
    </lineage>
</organism>
<comment type="caution">
    <text evidence="2">The sequence shown here is derived from an EMBL/GenBank/DDBJ whole genome shotgun (WGS) entry which is preliminary data.</text>
</comment>
<evidence type="ECO:0000256" key="1">
    <source>
        <dbReference type="SAM" id="MobiDB-lite"/>
    </source>
</evidence>
<sequence length="1322" mass="144773">MHVSKAAFLGDAVAVAAERQMAPQFAKGRLRYIDAAHLVMFGLGCGGDEVSSGAARSWRFKIKSYLEDVADSDGIGAGTLGHSDFAVSASPSVFRFFCDMDISPTDVAYIATEIGAHKLNQQKARARAKRGSSASGSAAPLQGHGSSHAMPVADHDEPPAACVPHAGGVPYAEFSHGELVAVLGVRDATIEDLKARLHDAQKLKSYHRNRNQALVAMLRATEEEREALVHKLNLRPNLRNVSVYGGYALPLSRNVGHAGGQATLGMIAGGEEKGDLHDKHIVYRYEHHTAHALQMRAASEYDALGACEMEVHCFKSDATHQEAIDHTKIHCATVASIGVPSLALFDGDDQGDLMALAEQLVHVRAVCDLQNVVHGNGAETYALSLLELKSVSCPSWEARADEAIAAARAPGADARRVATYCFGADAGPDNLGMCKRIRQRLLGNDSVSFVMVFCFMHQIHLAVLAMLTIVEEWEWPDTGADGMAAPPGRYFCSVATVANVWRTPGSHRKIKGAAARLFDGHVSEAYFGRLPGRPLRGRWGRISDVEKLLAAARKYIGQVFAKVWQKDVAAAKSAQPAEAGGGPRVGADEDAQYKAEQRTYRLTSVSCTNSRLWNAQVLISLVAKGPLSEFLNWAQKAVGKNNQLLKAADKLGTTYVGPTPLSELVGSKSNDIYQKICALLTSTAMDEDTVWGPLWESLQHREVRASACALIVRLVLAEAASWEHRVRTKVTSFPLLLLRMVEQPPHEFDPVRQLVATELMTTDDCCLQAPYSDLAIKYKRLFGREFQKAREDGDCPRRLYNALVLLRSKLPLDNQDLEGMNSILQQMAKLAPRLKLPMATARMVIKKSPDITAQECASMHTAVTASQALPEQAFRFLPITSDQLLPEPPRFKPCKHQAPTHAARACGLSLAAYAELDIDVRHMYHVSGRKDVYFVLCWSYSCHLWVALGSVDTFFGPKCFALNQPLETLPLRDFPLRRGGLQAPPQGDGLSSKRRRVGEDLELTRETLVWNAVSQANVTPHSRATVALTPRPPRKQEDGVTEADDDQVDPWAQELESELGRIMEEVEAREAEAAKLEEGFEDQLEAAEDAVLDESGHADEPDEPERPRPAAGAAVRPLEPEDPLIEGIEERARVNEGRLRLAWGQIATQSPATHPMRHGVISLIKRGDLVMFVRWTTRPGKCRQIQLDRYNSICTVGPVPEIDLNDGNYEVIIRDTMTIMLQTSAAGRPPMTPWALTLQTRANTRMFQGPFASNELECVSCQGDILGGMGGDPEWRVQLQLCMCTCCLSPWHNACVDMVADDGHPREGFVCPACSEAGFFAP</sequence>
<proteinExistence type="predicted"/>
<dbReference type="Proteomes" id="UP001189429">
    <property type="component" value="Unassembled WGS sequence"/>
</dbReference>
<evidence type="ECO:0000313" key="2">
    <source>
        <dbReference type="EMBL" id="CAK0893808.1"/>
    </source>
</evidence>
<feature type="region of interest" description="Disordered" evidence="1">
    <location>
        <begin position="1021"/>
        <end position="1049"/>
    </location>
</feature>
<feature type="region of interest" description="Disordered" evidence="1">
    <location>
        <begin position="122"/>
        <end position="161"/>
    </location>
</feature>
<protein>
    <recommendedName>
        <fullName evidence="4">PHD-type domain-containing protein</fullName>
    </recommendedName>
</protein>
<evidence type="ECO:0000313" key="3">
    <source>
        <dbReference type="Proteomes" id="UP001189429"/>
    </source>
</evidence>
<accession>A0ABN9X3B4</accession>
<gene>
    <name evidence="2" type="ORF">PCOR1329_LOCUS73045</name>
</gene>
<name>A0ABN9X3B4_9DINO</name>
<reference evidence="2" key="1">
    <citation type="submission" date="2023-10" db="EMBL/GenBank/DDBJ databases">
        <authorList>
            <person name="Chen Y."/>
            <person name="Shah S."/>
            <person name="Dougan E. K."/>
            <person name="Thang M."/>
            <person name="Chan C."/>
        </authorList>
    </citation>
    <scope>NUCLEOTIDE SEQUENCE [LARGE SCALE GENOMIC DNA]</scope>
</reference>
<dbReference type="EMBL" id="CAUYUJ010019811">
    <property type="protein sequence ID" value="CAK0893808.1"/>
    <property type="molecule type" value="Genomic_DNA"/>
</dbReference>
<evidence type="ECO:0008006" key="4">
    <source>
        <dbReference type="Google" id="ProtNLM"/>
    </source>
</evidence>
<feature type="region of interest" description="Disordered" evidence="1">
    <location>
        <begin position="1094"/>
        <end position="1117"/>
    </location>
</feature>
<feature type="compositionally biased region" description="Acidic residues" evidence="1">
    <location>
        <begin position="1039"/>
        <end position="1048"/>
    </location>
</feature>
<keyword evidence="3" id="KW-1185">Reference proteome</keyword>
<feature type="compositionally biased region" description="Basic and acidic residues" evidence="1">
    <location>
        <begin position="1094"/>
        <end position="1108"/>
    </location>
</feature>